<proteinExistence type="predicted"/>
<protein>
    <submittedName>
        <fullName evidence="1">Unannotated protein</fullName>
    </submittedName>
</protein>
<gene>
    <name evidence="1" type="ORF">UFOPK1835_00311</name>
</gene>
<evidence type="ECO:0000313" key="1">
    <source>
        <dbReference type="EMBL" id="CAB4599892.1"/>
    </source>
</evidence>
<sequence>MRHERASRITDEIGQCPAHLGQRKHGRWNPCDVGGLGVGHDGESLERRATLGACPQRCDGKRFVAVGQGPQDADRIGCGEQIAPLGEQDEIGRLGRHRIVGDAERIDQSGVQRVELEEVEHLTDFVEVVVPDVELIRIDRHGRIAAQKHQLAIVAGLLLVLGEVLAQFRCECVEILVDAVDPAIGGDQFRCSLFTDTRNPREIVGRVTSQRCVFDIAGRLHTRAFQDSRFVIKGVIGNTALVVEHADVGIADKLVTVPVAGDDQHVVAARFGFGRKRRDDVIGFETHKVENRHPQRLDDLPHETHLLAEDVRRFIPVRLVRRQGDVAERRFRTIEHNSKVVGLLIAQEIDEHRREAVHGVGDLTRCCGHVGG</sequence>
<accession>A0A6J6GEZ2</accession>
<reference evidence="1" key="1">
    <citation type="submission" date="2020-05" db="EMBL/GenBank/DDBJ databases">
        <authorList>
            <person name="Chiriac C."/>
            <person name="Salcher M."/>
            <person name="Ghai R."/>
            <person name="Kavagutti S V."/>
        </authorList>
    </citation>
    <scope>NUCLEOTIDE SEQUENCE</scope>
</reference>
<dbReference type="AlphaFoldDB" id="A0A6J6GEZ2"/>
<organism evidence="1">
    <name type="scientific">freshwater metagenome</name>
    <dbReference type="NCBI Taxonomy" id="449393"/>
    <lineage>
        <taxon>unclassified sequences</taxon>
        <taxon>metagenomes</taxon>
        <taxon>ecological metagenomes</taxon>
    </lineage>
</organism>
<name>A0A6J6GEZ2_9ZZZZ</name>
<dbReference type="EMBL" id="CAEZUP010000008">
    <property type="protein sequence ID" value="CAB4599892.1"/>
    <property type="molecule type" value="Genomic_DNA"/>
</dbReference>